<protein>
    <submittedName>
        <fullName evidence="1">Uncharacterized protein</fullName>
    </submittedName>
</protein>
<accession>A0A8E5MHQ6</accession>
<proteinExistence type="predicted"/>
<dbReference type="KEGG" id="uvi:66064856"/>
<dbReference type="Proteomes" id="UP000027002">
    <property type="component" value="Chromosome 3"/>
</dbReference>
<dbReference type="GeneID" id="66064856"/>
<dbReference type="AlphaFoldDB" id="A0A8E5MHQ6"/>
<gene>
    <name evidence="1" type="ORF">UV8b_04078</name>
</gene>
<organism evidence="1 2">
    <name type="scientific">Ustilaginoidea virens</name>
    <name type="common">Rice false smut fungus</name>
    <name type="synonym">Villosiclava virens</name>
    <dbReference type="NCBI Taxonomy" id="1159556"/>
    <lineage>
        <taxon>Eukaryota</taxon>
        <taxon>Fungi</taxon>
        <taxon>Dikarya</taxon>
        <taxon>Ascomycota</taxon>
        <taxon>Pezizomycotina</taxon>
        <taxon>Sordariomycetes</taxon>
        <taxon>Hypocreomycetidae</taxon>
        <taxon>Hypocreales</taxon>
        <taxon>Clavicipitaceae</taxon>
        <taxon>Ustilaginoidea</taxon>
    </lineage>
</organism>
<sequence length="62" mass="6663">MFCNSASSDAANHVVRFVALPLHDVDVDMARPTSAFLGASTGRSDDLRACYLPRPKLIKVGT</sequence>
<dbReference type="EMBL" id="CP072755">
    <property type="protein sequence ID" value="QUC19837.1"/>
    <property type="molecule type" value="Genomic_DNA"/>
</dbReference>
<name>A0A8E5MHQ6_USTVR</name>
<evidence type="ECO:0000313" key="2">
    <source>
        <dbReference type="Proteomes" id="UP000027002"/>
    </source>
</evidence>
<keyword evidence="2" id="KW-1185">Reference proteome</keyword>
<evidence type="ECO:0000313" key="1">
    <source>
        <dbReference type="EMBL" id="QUC19837.1"/>
    </source>
</evidence>
<dbReference type="RefSeq" id="XP_042997510.1">
    <property type="nucleotide sequence ID" value="XM_043141576.1"/>
</dbReference>
<reference evidence="1" key="1">
    <citation type="submission" date="2020-03" db="EMBL/GenBank/DDBJ databases">
        <title>A mixture of massive structural variations and highly conserved coding sequences in Ustilaginoidea virens genome.</title>
        <authorList>
            <person name="Zhang K."/>
            <person name="Zhao Z."/>
            <person name="Zhang Z."/>
            <person name="Li Y."/>
            <person name="Hsiang T."/>
            <person name="Sun W."/>
        </authorList>
    </citation>
    <scope>NUCLEOTIDE SEQUENCE</scope>
    <source>
        <strain evidence="1">UV-8b</strain>
    </source>
</reference>